<dbReference type="EC" id="3.1.6.1" evidence="5"/>
<dbReference type="Gene3D" id="3.30.1120.10">
    <property type="match status" value="1"/>
</dbReference>
<evidence type="ECO:0000256" key="1">
    <source>
        <dbReference type="ARBA" id="ARBA00008779"/>
    </source>
</evidence>
<dbReference type="PANTHER" id="PTHR42693">
    <property type="entry name" value="ARYLSULFATASE FAMILY MEMBER"/>
    <property type="match status" value="1"/>
</dbReference>
<comment type="similarity">
    <text evidence="1">Belongs to the sulfatase family.</text>
</comment>
<name>A0A518AGU1_9BACT</name>
<evidence type="ECO:0000313" key="6">
    <source>
        <dbReference type="Proteomes" id="UP000315750"/>
    </source>
</evidence>
<dbReference type="OrthoDB" id="9783154at2"/>
<feature type="domain" description="Sulfatase N-terminal" evidence="4">
    <location>
        <begin position="29"/>
        <end position="359"/>
    </location>
</feature>
<dbReference type="InterPro" id="IPR000917">
    <property type="entry name" value="Sulfatase_N"/>
</dbReference>
<accession>A0A518AGU1</accession>
<keyword evidence="2 5" id="KW-0378">Hydrolase</keyword>
<dbReference type="InterPro" id="IPR050738">
    <property type="entry name" value="Sulfatase"/>
</dbReference>
<dbReference type="Gene3D" id="3.40.720.10">
    <property type="entry name" value="Alkaline Phosphatase, subunit A"/>
    <property type="match status" value="1"/>
</dbReference>
<gene>
    <name evidence="5" type="primary">atsA_3</name>
    <name evidence="5" type="ORF">Pan181_01250</name>
</gene>
<evidence type="ECO:0000256" key="2">
    <source>
        <dbReference type="ARBA" id="ARBA00022801"/>
    </source>
</evidence>
<protein>
    <submittedName>
        <fullName evidence="5">Arylsulfatase</fullName>
        <ecNumber evidence="5">3.1.6.1</ecNumber>
    </submittedName>
</protein>
<feature type="signal peptide" evidence="3">
    <location>
        <begin position="1"/>
        <end position="23"/>
    </location>
</feature>
<proteinExistence type="inferred from homology"/>
<evidence type="ECO:0000313" key="5">
    <source>
        <dbReference type="EMBL" id="QDU53946.1"/>
    </source>
</evidence>
<dbReference type="RefSeq" id="WP_145244985.1">
    <property type="nucleotide sequence ID" value="NZ_CP036278.1"/>
</dbReference>
<dbReference type="InterPro" id="IPR017850">
    <property type="entry name" value="Alkaline_phosphatase_core_sf"/>
</dbReference>
<sequence length="470" mass="51844" precursor="true">MKTLLRCLTLLLMFALSGGQALAEDAEQPNIIFILADDLGYGDLGCYGQKNFATPRIDQLANEGLRFTQHYAGCTVCFPSRSVLLTGQHMGHVLCRANGDYQFPEDPQEITIASRLKQAGYHTAMIGKSGLSCRSDDPSLPNRKGFDHFFGYLSHGAAHRYYPEHLYRNGEQVDYPGNHGKEGDTYSGDLFLADALRYLDERAEAGGPFFLHLSLQQPHADLQVTQKYREQFIGQFDEQPAKGGGYRDEAHPKSTFAGMVTYLDTTVGQVIDKLHQTGMAENTLVIFSSDNGAMSEGGWSAEYFTSSGPLRGGKRDMYEGGLRVPTIAYWPGTITAGTESDHQSAFYDFAATACELAGIAPPANTDGISYVPTLTGAGSQPTHEYLYWEFYEQGGKQAVRYGDWKGVRLNVNKNRNAPIELYNLADDLGEQHDIAANHPEVVKKIAAIMDEAHEPSPLIDFGQVRKKPKK</sequence>
<keyword evidence="6" id="KW-1185">Reference proteome</keyword>
<evidence type="ECO:0000256" key="3">
    <source>
        <dbReference type="SAM" id="SignalP"/>
    </source>
</evidence>
<dbReference type="PANTHER" id="PTHR42693:SF53">
    <property type="entry name" value="ENDO-4-O-SULFATASE"/>
    <property type="match status" value="1"/>
</dbReference>
<dbReference type="SUPFAM" id="SSF53649">
    <property type="entry name" value="Alkaline phosphatase-like"/>
    <property type="match status" value="1"/>
</dbReference>
<dbReference type="KEGG" id="amuc:Pan181_01250"/>
<reference evidence="5 6" key="1">
    <citation type="submission" date="2019-02" db="EMBL/GenBank/DDBJ databases">
        <title>Deep-cultivation of Planctomycetes and their phenomic and genomic characterization uncovers novel biology.</title>
        <authorList>
            <person name="Wiegand S."/>
            <person name="Jogler M."/>
            <person name="Boedeker C."/>
            <person name="Pinto D."/>
            <person name="Vollmers J."/>
            <person name="Rivas-Marin E."/>
            <person name="Kohn T."/>
            <person name="Peeters S.H."/>
            <person name="Heuer A."/>
            <person name="Rast P."/>
            <person name="Oberbeckmann S."/>
            <person name="Bunk B."/>
            <person name="Jeske O."/>
            <person name="Meyerdierks A."/>
            <person name="Storesund J.E."/>
            <person name="Kallscheuer N."/>
            <person name="Luecker S."/>
            <person name="Lage O.M."/>
            <person name="Pohl T."/>
            <person name="Merkel B.J."/>
            <person name="Hornburger P."/>
            <person name="Mueller R.-W."/>
            <person name="Bruemmer F."/>
            <person name="Labrenz M."/>
            <person name="Spormann A.M."/>
            <person name="Op den Camp H."/>
            <person name="Overmann J."/>
            <person name="Amann R."/>
            <person name="Jetten M.S.M."/>
            <person name="Mascher T."/>
            <person name="Medema M.H."/>
            <person name="Devos D.P."/>
            <person name="Kaster A.-K."/>
            <person name="Ovreas L."/>
            <person name="Rohde M."/>
            <person name="Galperin M.Y."/>
            <person name="Jogler C."/>
        </authorList>
    </citation>
    <scope>NUCLEOTIDE SEQUENCE [LARGE SCALE GENOMIC DNA]</scope>
    <source>
        <strain evidence="5 6">Pan181</strain>
    </source>
</reference>
<dbReference type="Proteomes" id="UP000315750">
    <property type="component" value="Chromosome"/>
</dbReference>
<dbReference type="Pfam" id="PF00884">
    <property type="entry name" value="Sulfatase"/>
    <property type="match status" value="1"/>
</dbReference>
<organism evidence="5 6">
    <name type="scientific">Aeoliella mucimassa</name>
    <dbReference type="NCBI Taxonomy" id="2527972"/>
    <lineage>
        <taxon>Bacteria</taxon>
        <taxon>Pseudomonadati</taxon>
        <taxon>Planctomycetota</taxon>
        <taxon>Planctomycetia</taxon>
        <taxon>Pirellulales</taxon>
        <taxon>Lacipirellulaceae</taxon>
        <taxon>Aeoliella</taxon>
    </lineage>
</organism>
<keyword evidence="3" id="KW-0732">Signal</keyword>
<dbReference type="GO" id="GO:0004065">
    <property type="term" value="F:arylsulfatase activity"/>
    <property type="evidence" value="ECO:0007669"/>
    <property type="project" value="UniProtKB-EC"/>
</dbReference>
<dbReference type="EMBL" id="CP036278">
    <property type="protein sequence ID" value="QDU53946.1"/>
    <property type="molecule type" value="Genomic_DNA"/>
</dbReference>
<feature type="chain" id="PRO_5021863796" evidence="3">
    <location>
        <begin position="24"/>
        <end position="470"/>
    </location>
</feature>
<dbReference type="CDD" id="cd16145">
    <property type="entry name" value="ARS_like"/>
    <property type="match status" value="1"/>
</dbReference>
<evidence type="ECO:0000259" key="4">
    <source>
        <dbReference type="Pfam" id="PF00884"/>
    </source>
</evidence>
<dbReference type="AlphaFoldDB" id="A0A518AGU1"/>